<evidence type="ECO:0000259" key="19">
    <source>
        <dbReference type="PROSITE" id="PS51787"/>
    </source>
</evidence>
<comment type="subunit">
    <text evidence="10 11">Homohexamer. Organized in a ring with a central cavity.</text>
</comment>
<evidence type="ECO:0000256" key="4">
    <source>
        <dbReference type="ARBA" id="ARBA00022741"/>
    </source>
</evidence>
<feature type="active site" evidence="10 12">
    <location>
        <position position="715"/>
    </location>
</feature>
<dbReference type="FunFam" id="1.20.5.5270:FF:000001">
    <property type="entry name" value="Lon protease homolog, mitochondrial"/>
    <property type="match status" value="1"/>
</dbReference>
<dbReference type="PROSITE" id="PS51786">
    <property type="entry name" value="LON_PROTEOLYTIC"/>
    <property type="match status" value="1"/>
</dbReference>
<evidence type="ECO:0000256" key="3">
    <source>
        <dbReference type="ARBA" id="ARBA00022670"/>
    </source>
</evidence>
<evidence type="ECO:0000256" key="13">
    <source>
        <dbReference type="PIRSR" id="PIRSR001174-2"/>
    </source>
</evidence>
<feature type="binding site" evidence="10 13">
    <location>
        <begin position="393"/>
        <end position="400"/>
    </location>
    <ligand>
        <name>ATP</name>
        <dbReference type="ChEBI" id="CHEBI:30616"/>
    </ligand>
</feature>
<dbReference type="InterPro" id="IPR054594">
    <property type="entry name" value="Lon_lid"/>
</dbReference>
<dbReference type="PROSITE" id="PS01046">
    <property type="entry name" value="LON_SER"/>
    <property type="match status" value="1"/>
</dbReference>
<evidence type="ECO:0000256" key="11">
    <source>
        <dbReference type="PIRNR" id="PIRNR001174"/>
    </source>
</evidence>
<keyword evidence="21" id="KW-1185">Reference proteome</keyword>
<evidence type="ECO:0000256" key="14">
    <source>
        <dbReference type="PROSITE-ProRule" id="PRU01122"/>
    </source>
</evidence>
<dbReference type="InterPro" id="IPR003593">
    <property type="entry name" value="AAA+_ATPase"/>
</dbReference>
<dbReference type="SUPFAM" id="SSF54211">
    <property type="entry name" value="Ribosomal protein S5 domain 2-like"/>
    <property type="match status" value="1"/>
</dbReference>
<keyword evidence="8 10" id="KW-0346">Stress response</keyword>
<comment type="function">
    <text evidence="10">ATP-dependent serine protease that mediates the selective degradation of mutant and abnormal proteins as well as certain short-lived regulatory proteins. Required for cellular homeostasis and for survival from DNA damage and developmental changes induced by stress. Degrades polypeptides processively to yield small peptide fragments that are 5 to 10 amino acids long. Binds to DNA in a double-stranded, site-specific manner.</text>
</comment>
<keyword evidence="5 10" id="KW-0378">Hydrolase</keyword>
<dbReference type="PROSITE" id="PS51787">
    <property type="entry name" value="LON_N"/>
    <property type="match status" value="1"/>
</dbReference>
<dbReference type="Gene3D" id="2.30.130.40">
    <property type="entry name" value="LON domain-like"/>
    <property type="match status" value="1"/>
</dbReference>
<dbReference type="Pfam" id="PF02190">
    <property type="entry name" value="LON_substr_bdg"/>
    <property type="match status" value="1"/>
</dbReference>
<dbReference type="Proteomes" id="UP000198611">
    <property type="component" value="Unassembled WGS sequence"/>
</dbReference>
<dbReference type="GO" id="GO:0016887">
    <property type="term" value="F:ATP hydrolysis activity"/>
    <property type="evidence" value="ECO:0007669"/>
    <property type="project" value="UniProtKB-UniRule"/>
</dbReference>
<feature type="compositionally biased region" description="Acidic residues" evidence="17">
    <location>
        <begin position="13"/>
        <end position="24"/>
    </location>
</feature>
<evidence type="ECO:0000256" key="1">
    <source>
        <dbReference type="ARBA" id="ARBA00004496"/>
    </source>
</evidence>
<dbReference type="EMBL" id="FOMJ01000001">
    <property type="protein sequence ID" value="SFC94689.1"/>
    <property type="molecule type" value="Genomic_DNA"/>
</dbReference>
<dbReference type="PANTHER" id="PTHR43718:SF2">
    <property type="entry name" value="LON PROTEASE HOMOLOG, MITOCHONDRIAL"/>
    <property type="match status" value="1"/>
</dbReference>
<comment type="similarity">
    <text evidence="10 11 14 15">Belongs to the peptidase S16 family.</text>
</comment>
<dbReference type="Gene3D" id="1.20.58.1480">
    <property type="match status" value="1"/>
</dbReference>
<dbReference type="HAMAP" id="MF_01973">
    <property type="entry name" value="lon_bact"/>
    <property type="match status" value="1"/>
</dbReference>
<evidence type="ECO:0000256" key="15">
    <source>
        <dbReference type="RuleBase" id="RU000591"/>
    </source>
</evidence>
<evidence type="ECO:0000256" key="2">
    <source>
        <dbReference type="ARBA" id="ARBA00022490"/>
    </source>
</evidence>
<keyword evidence="3 10" id="KW-0645">Protease</keyword>
<evidence type="ECO:0000313" key="21">
    <source>
        <dbReference type="Proteomes" id="UP000198611"/>
    </source>
</evidence>
<evidence type="ECO:0000256" key="10">
    <source>
        <dbReference type="HAMAP-Rule" id="MF_01973"/>
    </source>
</evidence>
<dbReference type="InterPro" id="IPR027543">
    <property type="entry name" value="Lon_bac"/>
</dbReference>
<dbReference type="Gene3D" id="3.40.50.300">
    <property type="entry name" value="P-loop containing nucleotide triphosphate hydrolases"/>
    <property type="match status" value="1"/>
</dbReference>
<dbReference type="InterPro" id="IPR046336">
    <property type="entry name" value="Lon_prtase_N_sf"/>
</dbReference>
<evidence type="ECO:0000256" key="12">
    <source>
        <dbReference type="PIRSR" id="PIRSR001174-1"/>
    </source>
</evidence>
<dbReference type="PRINTS" id="PR00830">
    <property type="entry name" value="ENDOLAPTASE"/>
</dbReference>
<dbReference type="PANTHER" id="PTHR43718">
    <property type="entry name" value="LON PROTEASE"/>
    <property type="match status" value="1"/>
</dbReference>
<evidence type="ECO:0000256" key="17">
    <source>
        <dbReference type="SAM" id="MobiDB-lite"/>
    </source>
</evidence>
<proteinExistence type="evidence at transcript level"/>
<dbReference type="Gene3D" id="1.10.8.60">
    <property type="match status" value="1"/>
</dbReference>
<dbReference type="InterPro" id="IPR008268">
    <property type="entry name" value="Peptidase_S16_AS"/>
</dbReference>
<dbReference type="Gene3D" id="3.30.230.10">
    <property type="match status" value="1"/>
</dbReference>
<keyword evidence="4 10" id="KW-0547">Nucleotide-binding</keyword>
<name>A0A1I1NAM1_9GAMM</name>
<dbReference type="SUPFAM" id="SSF88697">
    <property type="entry name" value="PUA domain-like"/>
    <property type="match status" value="1"/>
</dbReference>
<dbReference type="GO" id="GO:0004252">
    <property type="term" value="F:serine-type endopeptidase activity"/>
    <property type="evidence" value="ECO:0007669"/>
    <property type="project" value="UniProtKB-UniRule"/>
</dbReference>
<comment type="subcellular location">
    <subcellularLocation>
        <location evidence="1 10 11">Cytoplasm</location>
    </subcellularLocation>
</comment>
<dbReference type="CDD" id="cd19500">
    <property type="entry name" value="RecA-like_Lon"/>
    <property type="match status" value="1"/>
</dbReference>
<dbReference type="SMART" id="SM00464">
    <property type="entry name" value="LON"/>
    <property type="match status" value="1"/>
</dbReference>
<dbReference type="InterPro" id="IPR004815">
    <property type="entry name" value="Lon_bac/euk-typ"/>
</dbReference>
<evidence type="ECO:0000256" key="8">
    <source>
        <dbReference type="ARBA" id="ARBA00023016"/>
    </source>
</evidence>
<dbReference type="Gene3D" id="1.20.5.5270">
    <property type="match status" value="1"/>
</dbReference>
<feature type="coiled-coil region" evidence="16">
    <location>
        <begin position="235"/>
        <end position="262"/>
    </location>
</feature>
<dbReference type="AlphaFoldDB" id="A0A1I1NAM1"/>
<dbReference type="PIRSF" id="PIRSF001174">
    <property type="entry name" value="Lon_proteas"/>
    <property type="match status" value="1"/>
</dbReference>
<gene>
    <name evidence="10" type="primary">lon</name>
    <name evidence="20" type="ORF">SAMN05660831_00188</name>
</gene>
<comment type="induction">
    <text evidence="10">By heat shock.</text>
</comment>
<feature type="domain" description="Lon proteolytic" evidence="18">
    <location>
        <begin position="627"/>
        <end position="809"/>
    </location>
</feature>
<dbReference type="SMART" id="SM00382">
    <property type="entry name" value="AAA"/>
    <property type="match status" value="1"/>
</dbReference>
<comment type="catalytic activity">
    <reaction evidence="9 10 11 14">
        <text>Hydrolysis of proteins in presence of ATP.</text>
        <dbReference type="EC" id="3.4.21.53"/>
    </reaction>
</comment>
<dbReference type="GO" id="GO:0006515">
    <property type="term" value="P:protein quality control for misfolded or incompletely synthesized proteins"/>
    <property type="evidence" value="ECO:0007669"/>
    <property type="project" value="UniProtKB-UniRule"/>
</dbReference>
<keyword evidence="16" id="KW-0175">Coiled coil</keyword>
<evidence type="ECO:0000256" key="7">
    <source>
        <dbReference type="ARBA" id="ARBA00022840"/>
    </source>
</evidence>
<feature type="region of interest" description="Disordered" evidence="17">
    <location>
        <begin position="1"/>
        <end position="29"/>
    </location>
</feature>
<dbReference type="InterPro" id="IPR020568">
    <property type="entry name" value="Ribosomal_Su5_D2-typ_SF"/>
</dbReference>
<evidence type="ECO:0000313" key="20">
    <source>
        <dbReference type="EMBL" id="SFC94689.1"/>
    </source>
</evidence>
<keyword evidence="7 10" id="KW-0067">ATP-binding</keyword>
<evidence type="ECO:0000256" key="5">
    <source>
        <dbReference type="ARBA" id="ARBA00022801"/>
    </source>
</evidence>
<dbReference type="InterPro" id="IPR027417">
    <property type="entry name" value="P-loop_NTPase"/>
</dbReference>
<dbReference type="NCBIfam" id="TIGR00763">
    <property type="entry name" value="lon"/>
    <property type="match status" value="1"/>
</dbReference>
<dbReference type="Pfam" id="PF05362">
    <property type="entry name" value="Lon_C"/>
    <property type="match status" value="1"/>
</dbReference>
<dbReference type="FunFam" id="3.40.50.300:FF:000021">
    <property type="entry name" value="Lon protease homolog"/>
    <property type="match status" value="1"/>
</dbReference>
<evidence type="ECO:0000259" key="18">
    <source>
        <dbReference type="PROSITE" id="PS51786"/>
    </source>
</evidence>
<dbReference type="GO" id="GO:0043565">
    <property type="term" value="F:sequence-specific DNA binding"/>
    <property type="evidence" value="ECO:0007669"/>
    <property type="project" value="UniProtKB-UniRule"/>
</dbReference>
<feature type="domain" description="Lon N-terminal" evidence="19">
    <location>
        <begin position="43"/>
        <end position="240"/>
    </location>
</feature>
<dbReference type="InterPro" id="IPR015947">
    <property type="entry name" value="PUA-like_sf"/>
</dbReference>
<keyword evidence="6 10" id="KW-0720">Serine protease</keyword>
<organism evidence="20 21">
    <name type="scientific">Thiohalospira halophila DSM 15071</name>
    <dbReference type="NCBI Taxonomy" id="1123397"/>
    <lineage>
        <taxon>Bacteria</taxon>
        <taxon>Pseudomonadati</taxon>
        <taxon>Pseudomonadota</taxon>
        <taxon>Gammaproteobacteria</taxon>
        <taxon>Thiohalospirales</taxon>
        <taxon>Thiohalospiraceae</taxon>
        <taxon>Thiohalospira</taxon>
    </lineage>
</organism>
<dbReference type="STRING" id="1123397.SAMN05660831_00188"/>
<evidence type="ECO:0000256" key="9">
    <source>
        <dbReference type="ARBA" id="ARBA00050665"/>
    </source>
</evidence>
<dbReference type="Pfam" id="PF00004">
    <property type="entry name" value="AAA"/>
    <property type="match status" value="1"/>
</dbReference>
<dbReference type="InterPro" id="IPR008269">
    <property type="entry name" value="Lon_proteolytic"/>
</dbReference>
<keyword evidence="2 10" id="KW-0963">Cytoplasm</keyword>
<evidence type="ECO:0000256" key="16">
    <source>
        <dbReference type="SAM" id="Coils"/>
    </source>
</evidence>
<dbReference type="Pfam" id="PF22667">
    <property type="entry name" value="Lon_lid"/>
    <property type="match status" value="1"/>
</dbReference>
<dbReference type="InterPro" id="IPR027065">
    <property type="entry name" value="Lon_Prtase"/>
</dbReference>
<accession>A0A1I1NAM1</accession>
<dbReference type="InterPro" id="IPR014721">
    <property type="entry name" value="Ribsml_uS5_D2-typ_fold_subgr"/>
</dbReference>
<reference evidence="20 21" key="1">
    <citation type="submission" date="2016-10" db="EMBL/GenBank/DDBJ databases">
        <authorList>
            <person name="de Groot N.N."/>
        </authorList>
    </citation>
    <scope>NUCLEOTIDE SEQUENCE [LARGE SCALE GENOMIC DNA]</scope>
    <source>
        <strain evidence="20 21">HL3</strain>
    </source>
</reference>
<dbReference type="InterPro" id="IPR003111">
    <property type="entry name" value="Lon_prtase_N"/>
</dbReference>
<evidence type="ECO:0000256" key="6">
    <source>
        <dbReference type="ARBA" id="ARBA00022825"/>
    </source>
</evidence>
<dbReference type="GO" id="GO:0005737">
    <property type="term" value="C:cytoplasm"/>
    <property type="evidence" value="ECO:0007669"/>
    <property type="project" value="UniProtKB-SubCell"/>
</dbReference>
<dbReference type="GO" id="GO:0004176">
    <property type="term" value="F:ATP-dependent peptidase activity"/>
    <property type="evidence" value="ECO:0007669"/>
    <property type="project" value="UniProtKB-UniRule"/>
</dbReference>
<dbReference type="InterPro" id="IPR003959">
    <property type="entry name" value="ATPase_AAA_core"/>
</dbReference>
<dbReference type="SUPFAM" id="SSF52540">
    <property type="entry name" value="P-loop containing nucleoside triphosphate hydrolases"/>
    <property type="match status" value="1"/>
</dbReference>
<dbReference type="GO" id="GO:0034605">
    <property type="term" value="P:cellular response to heat"/>
    <property type="evidence" value="ECO:0007669"/>
    <property type="project" value="UniProtKB-UniRule"/>
</dbReference>
<dbReference type="EC" id="3.4.21.53" evidence="10 11"/>
<sequence length="818" mass="91415">MAEAEHPEPDTSGVEEIETGEESLDAGTGSGLEVASRMLPTRILLLPVTDRPFFPAQTMPVVMDEGPWLETVHRVGQSPHHLVGLLMADTDDSTSADPEDFFETGSVARIHHPTRSQEKIQFIAEGVQRFHIKRWITREPPYEVEVSYPSDTPALDQADEIKAYAVAIINSLKELMPLNPLYNEELKFFLNRFSPNEPSPLSDFAAALTTADRESLQDILATVDLRQRMEKVLVLVKKEVEVAQLQAQIHQQVEERMSEQQRQFFLKEQLKEIQKELGIAKDDRTADIERFQSRLEGLTVPEEAQTRIDEEIQKMQVLESGSPEYSVTRNYLDWITSLPWGVHSEDQLDIPRARRILDRDHDGLEDVKRRIIEFLAVGATRGDIGGSILLLVGPPGVGKTSIGRSVAEAVGREFYRFSVGGMRDEAEIKGHRRTYVGAMPGKFIQAVKDVGTANPVIMLDEVDKIGMSFQGDPASALLEVLDPEQNSDFLDHYLDVRFDLSRSLFICTANQLDTIPSALLDRMEVIHLAGYITEEKVAIAKHHLWPRQVERAGLKRGQLPLTDAALRHVIDGYARESGVRNLEKQLGRLVRKAAVDLLEGHEAPIRLNQKQVEDYLGKPPFQREKPLAGIGVVTGLAWTAMGGTTLSVEATRVHTQQRGFKLTGQLGEVMQESASIAHSYISSHLDEYRGDPSFFDESFIHLHVPEGATPKDGPSAGVTMATALLSLARDQAPARPLAMTGELTLSGHVYPVGGIREKVIAAKRARVTEVILPEGNRRDFDELPDHVRKGITVHFAERYQDVFRVVFDERPKRRRSSG</sequence>
<feature type="active site" evidence="10 12">
    <location>
        <position position="758"/>
    </location>
</feature>
<dbReference type="GO" id="GO:0005524">
    <property type="term" value="F:ATP binding"/>
    <property type="evidence" value="ECO:0007669"/>
    <property type="project" value="UniProtKB-UniRule"/>
</dbReference>
<protein>
    <recommendedName>
        <fullName evidence="10 11">Lon protease</fullName>
        <ecNumber evidence="10 11">3.4.21.53</ecNumber>
    </recommendedName>
    <alternativeName>
        <fullName evidence="10">ATP-dependent protease La</fullName>
    </alternativeName>
</protein>